<feature type="transmembrane region" description="Helical" evidence="7">
    <location>
        <begin position="78"/>
        <end position="95"/>
    </location>
</feature>
<gene>
    <name evidence="9" type="ORF">WICMUC_002682</name>
</gene>
<dbReference type="InterPro" id="IPR036259">
    <property type="entry name" value="MFS_trans_sf"/>
</dbReference>
<evidence type="ECO:0000259" key="8">
    <source>
        <dbReference type="PROSITE" id="PS50850"/>
    </source>
</evidence>
<feature type="transmembrane region" description="Helical" evidence="7">
    <location>
        <begin position="468"/>
        <end position="487"/>
    </location>
</feature>
<dbReference type="PANTHER" id="PTHR43791">
    <property type="entry name" value="PERMEASE-RELATED"/>
    <property type="match status" value="1"/>
</dbReference>
<name>A0A9P8PNX2_9ASCO</name>
<dbReference type="SUPFAM" id="SSF103473">
    <property type="entry name" value="MFS general substrate transporter"/>
    <property type="match status" value="1"/>
</dbReference>
<reference evidence="9" key="2">
    <citation type="submission" date="2021-01" db="EMBL/GenBank/DDBJ databases">
        <authorList>
            <person name="Schikora-Tamarit M.A."/>
        </authorList>
    </citation>
    <scope>NUCLEOTIDE SEQUENCE</scope>
    <source>
        <strain evidence="9">CBS6341</strain>
    </source>
</reference>
<dbReference type="InterPro" id="IPR011701">
    <property type="entry name" value="MFS"/>
</dbReference>
<dbReference type="PROSITE" id="PS50850">
    <property type="entry name" value="MFS"/>
    <property type="match status" value="1"/>
</dbReference>
<comment type="subcellular location">
    <subcellularLocation>
        <location evidence="1">Membrane</location>
        <topology evidence="1">Multi-pass membrane protein</topology>
    </subcellularLocation>
</comment>
<dbReference type="Pfam" id="PF07690">
    <property type="entry name" value="MFS_1"/>
    <property type="match status" value="1"/>
</dbReference>
<dbReference type="AlphaFoldDB" id="A0A9P8PNX2"/>
<evidence type="ECO:0000256" key="6">
    <source>
        <dbReference type="ARBA" id="ARBA00037968"/>
    </source>
</evidence>
<dbReference type="InterPro" id="IPR020846">
    <property type="entry name" value="MFS_dom"/>
</dbReference>
<reference evidence="9" key="1">
    <citation type="journal article" date="2021" name="Open Biol.">
        <title>Shared evolutionary footprints suggest mitochondrial oxidative damage underlies multiple complex I losses in fungi.</title>
        <authorList>
            <person name="Schikora-Tamarit M.A."/>
            <person name="Marcet-Houben M."/>
            <person name="Nosek J."/>
            <person name="Gabaldon T."/>
        </authorList>
    </citation>
    <scope>NUCLEOTIDE SEQUENCE</scope>
    <source>
        <strain evidence="9">CBS6341</strain>
    </source>
</reference>
<accession>A0A9P8PNX2</accession>
<proteinExistence type="inferred from homology"/>
<dbReference type="Proteomes" id="UP000769528">
    <property type="component" value="Unassembled WGS sequence"/>
</dbReference>
<evidence type="ECO:0000313" key="9">
    <source>
        <dbReference type="EMBL" id="KAH3675593.1"/>
    </source>
</evidence>
<dbReference type="GO" id="GO:0022857">
    <property type="term" value="F:transmembrane transporter activity"/>
    <property type="evidence" value="ECO:0007669"/>
    <property type="project" value="InterPro"/>
</dbReference>
<dbReference type="EMBL" id="JAEUBF010000753">
    <property type="protein sequence ID" value="KAH3675593.1"/>
    <property type="molecule type" value="Genomic_DNA"/>
</dbReference>
<evidence type="ECO:0000256" key="1">
    <source>
        <dbReference type="ARBA" id="ARBA00004141"/>
    </source>
</evidence>
<keyword evidence="5 7" id="KW-0472">Membrane</keyword>
<feature type="transmembrane region" description="Helical" evidence="7">
    <location>
        <begin position="348"/>
        <end position="371"/>
    </location>
</feature>
<sequence>MSIEKDDHIIEVGEIQQNASLKSISSGNHNIDEKFKNEDHNSDHDDEYSEADIALRLAEASHNIQITPEQDRALYRKLNIYVTPLICLIYAIQYMDKVTISYTAIMGLRTDLDLKGQEFSWLGTGFYLGYLVAELPGVRILQRFPLVKALSVYVFLWGLCLTLNSLAFNFKSILIARIALGVLESTISPASQMITSQYFKKEEQIQTIGAWFSSNGLGNILGGVISYALARHQKSISIDSWKVLFIITGLLTIVLSFILYFHLGDTPADAWFLTEEEKFIALERIRANNQGYGNRKFKKYQVYEALRDVRLYVFILHGLISCIPNGGLGSFGSILINSSFKFSALESLLIGLPAGAVQIASAIILFVSIHFFGHRTLVGIATYSVGTIGGFLLAFGKSRGIQLAGYYLVNFNGIGWVTMLGLMNGGTKGSTKIAFFQGAYFVAYCVGNTIGPQTFRSKDAPNYAPAKITVAACNVISISLVLLLYLINNWENKRRDKEQEKLGDEYWNAPKNYEFLDLTDFENKNFRYNL</sequence>
<feature type="transmembrane region" description="Helical" evidence="7">
    <location>
        <begin position="150"/>
        <end position="170"/>
    </location>
</feature>
<feature type="transmembrane region" description="Helical" evidence="7">
    <location>
        <begin position="119"/>
        <end position="138"/>
    </location>
</feature>
<feature type="transmembrane region" description="Helical" evidence="7">
    <location>
        <begin position="241"/>
        <end position="263"/>
    </location>
</feature>
<comment type="caution">
    <text evidence="9">The sequence shown here is derived from an EMBL/GenBank/DDBJ whole genome shotgun (WGS) entry which is preliminary data.</text>
</comment>
<feature type="transmembrane region" description="Helical" evidence="7">
    <location>
        <begin position="208"/>
        <end position="229"/>
    </location>
</feature>
<dbReference type="FunFam" id="1.20.1250.20:FF:000064">
    <property type="entry name" value="MFS allantoate transporter"/>
    <property type="match status" value="1"/>
</dbReference>
<evidence type="ECO:0000313" key="10">
    <source>
        <dbReference type="Proteomes" id="UP000769528"/>
    </source>
</evidence>
<dbReference type="GO" id="GO:0016020">
    <property type="term" value="C:membrane"/>
    <property type="evidence" value="ECO:0007669"/>
    <property type="project" value="UniProtKB-SubCell"/>
</dbReference>
<organism evidence="9 10">
    <name type="scientific">Wickerhamomyces mucosus</name>
    <dbReference type="NCBI Taxonomy" id="1378264"/>
    <lineage>
        <taxon>Eukaryota</taxon>
        <taxon>Fungi</taxon>
        <taxon>Dikarya</taxon>
        <taxon>Ascomycota</taxon>
        <taxon>Saccharomycotina</taxon>
        <taxon>Saccharomycetes</taxon>
        <taxon>Phaffomycetales</taxon>
        <taxon>Wickerhamomycetaceae</taxon>
        <taxon>Wickerhamomyces</taxon>
    </lineage>
</organism>
<keyword evidence="4 7" id="KW-1133">Transmembrane helix</keyword>
<evidence type="ECO:0000256" key="4">
    <source>
        <dbReference type="ARBA" id="ARBA00022989"/>
    </source>
</evidence>
<keyword evidence="2" id="KW-0813">Transport</keyword>
<dbReference type="OrthoDB" id="6730379at2759"/>
<evidence type="ECO:0000256" key="2">
    <source>
        <dbReference type="ARBA" id="ARBA00022448"/>
    </source>
</evidence>
<dbReference type="PANTHER" id="PTHR43791:SF1">
    <property type="entry name" value="ALLANTOATE PERMEASE"/>
    <property type="match status" value="1"/>
</dbReference>
<evidence type="ECO:0000256" key="3">
    <source>
        <dbReference type="ARBA" id="ARBA00022692"/>
    </source>
</evidence>
<dbReference type="Gene3D" id="1.20.1250.20">
    <property type="entry name" value="MFS general substrate transporter like domains"/>
    <property type="match status" value="1"/>
</dbReference>
<feature type="domain" description="Major facilitator superfamily (MFS) profile" evidence="8">
    <location>
        <begin position="82"/>
        <end position="491"/>
    </location>
</feature>
<feature type="transmembrane region" description="Helical" evidence="7">
    <location>
        <begin position="377"/>
        <end position="396"/>
    </location>
</feature>
<evidence type="ECO:0000256" key="5">
    <source>
        <dbReference type="ARBA" id="ARBA00023136"/>
    </source>
</evidence>
<feature type="transmembrane region" description="Helical" evidence="7">
    <location>
        <begin position="311"/>
        <end position="336"/>
    </location>
</feature>
<feature type="transmembrane region" description="Helical" evidence="7">
    <location>
        <begin position="403"/>
        <end position="423"/>
    </location>
</feature>
<keyword evidence="3 7" id="KW-0812">Transmembrane</keyword>
<evidence type="ECO:0000256" key="7">
    <source>
        <dbReference type="SAM" id="Phobius"/>
    </source>
</evidence>
<keyword evidence="10" id="KW-1185">Reference proteome</keyword>
<protein>
    <recommendedName>
        <fullName evidence="8">Major facilitator superfamily (MFS) profile domain-containing protein</fullName>
    </recommendedName>
</protein>
<comment type="similarity">
    <text evidence="6">Belongs to the major facilitator superfamily. Allantoate permease family.</text>
</comment>